<dbReference type="InterPro" id="IPR024079">
    <property type="entry name" value="MetalloPept_cat_dom_sf"/>
</dbReference>
<feature type="binding site" evidence="6">
    <location>
        <position position="109"/>
    </location>
    <ligand>
        <name>Zn(2+)</name>
        <dbReference type="ChEBI" id="CHEBI:29105"/>
        <label>2</label>
        <note>catalytic</note>
    </ligand>
</feature>
<dbReference type="GO" id="GO:0008270">
    <property type="term" value="F:zinc ion binding"/>
    <property type="evidence" value="ECO:0007669"/>
    <property type="project" value="InterPro"/>
</dbReference>
<evidence type="ECO:0000256" key="2">
    <source>
        <dbReference type="ARBA" id="ARBA00022723"/>
    </source>
</evidence>
<dbReference type="InterPro" id="IPR033739">
    <property type="entry name" value="M10A_MMP"/>
</dbReference>
<dbReference type="PRINTS" id="PR00138">
    <property type="entry name" value="MATRIXIN"/>
</dbReference>
<dbReference type="SMART" id="SM00235">
    <property type="entry name" value="ZnMc"/>
    <property type="match status" value="1"/>
</dbReference>
<feature type="binding site" evidence="6">
    <location>
        <position position="105"/>
    </location>
    <ligand>
        <name>Zn(2+)</name>
        <dbReference type="ChEBI" id="CHEBI:29105"/>
        <label>2</label>
        <note>catalytic</note>
    </ligand>
</feature>
<feature type="binding site" evidence="6">
    <location>
        <position position="124"/>
    </location>
    <ligand>
        <name>Zn(2+)</name>
        <dbReference type="ChEBI" id="CHEBI:29105"/>
        <label>2</label>
        <note>catalytic</note>
    </ligand>
</feature>
<feature type="binding site" evidence="6">
    <location>
        <position position="58"/>
    </location>
    <ligand>
        <name>Zn(2+)</name>
        <dbReference type="ChEBI" id="CHEBI:29105"/>
        <label>1</label>
    </ligand>
</feature>
<dbReference type="GO" id="GO:0006508">
    <property type="term" value="P:proteolysis"/>
    <property type="evidence" value="ECO:0007669"/>
    <property type="project" value="UniProtKB-KW"/>
</dbReference>
<feature type="binding site" evidence="6">
    <location>
        <position position="115"/>
    </location>
    <ligand>
        <name>Zn(2+)</name>
        <dbReference type="ChEBI" id="CHEBI:29105"/>
        <label>2</label>
        <note>catalytic</note>
    </ligand>
</feature>
<evidence type="ECO:0000313" key="8">
    <source>
        <dbReference type="EMBL" id="TKS03914.1"/>
    </source>
</evidence>
<dbReference type="STRING" id="43335.A0A4U5Q1J7"/>
<gene>
    <name evidence="8" type="ORF">D5086_0000148370</name>
</gene>
<dbReference type="CDD" id="cd04278">
    <property type="entry name" value="ZnMc_MMP"/>
    <property type="match status" value="1"/>
</dbReference>
<feature type="active site" evidence="5">
    <location>
        <position position="106"/>
    </location>
</feature>
<dbReference type="GO" id="GO:0031012">
    <property type="term" value="C:extracellular matrix"/>
    <property type="evidence" value="ECO:0007669"/>
    <property type="project" value="InterPro"/>
</dbReference>
<dbReference type="SUPFAM" id="SSF55486">
    <property type="entry name" value="Metalloproteases ('zincins'), catalytic domain"/>
    <property type="match status" value="1"/>
</dbReference>
<keyword evidence="2 6" id="KW-0479">Metal-binding</keyword>
<feature type="binding site" evidence="6">
    <location>
        <position position="83"/>
    </location>
    <ligand>
        <name>Ca(2+)</name>
        <dbReference type="ChEBI" id="CHEBI:29108"/>
        <label>3</label>
    </ligand>
</feature>
<dbReference type="PANTHER" id="PTHR10201">
    <property type="entry name" value="MATRIX METALLOPROTEINASE"/>
    <property type="match status" value="1"/>
</dbReference>
<dbReference type="AlphaFoldDB" id="A0A4U5Q1J7"/>
<keyword evidence="1" id="KW-0645">Protease</keyword>
<name>A0A4U5Q1J7_POPAL</name>
<dbReference type="InterPro" id="IPR006026">
    <property type="entry name" value="Peptidase_Metallo"/>
</dbReference>
<dbReference type="Gene3D" id="3.40.390.10">
    <property type="entry name" value="Collagenase (Catalytic Domain)"/>
    <property type="match status" value="1"/>
</dbReference>
<feature type="binding site" evidence="6">
    <location>
        <position position="86"/>
    </location>
    <ligand>
        <name>Ca(2+)</name>
        <dbReference type="ChEBI" id="CHEBI:29108"/>
        <label>3</label>
    </ligand>
</feature>
<evidence type="ECO:0000256" key="4">
    <source>
        <dbReference type="ARBA" id="ARBA00022833"/>
    </source>
</evidence>
<dbReference type="GO" id="GO:0030198">
    <property type="term" value="P:extracellular matrix organization"/>
    <property type="evidence" value="ECO:0007669"/>
    <property type="project" value="TreeGrafter"/>
</dbReference>
<keyword evidence="3" id="KW-0378">Hydrolase</keyword>
<feature type="binding site" evidence="6">
    <location>
        <position position="64"/>
    </location>
    <ligand>
        <name>Ca(2+)</name>
        <dbReference type="ChEBI" id="CHEBI:29108"/>
        <label>3</label>
    </ligand>
</feature>
<dbReference type="Pfam" id="PF00413">
    <property type="entry name" value="Peptidase_M10"/>
    <property type="match status" value="1"/>
</dbReference>
<accession>A0A4U5Q1J7</accession>
<keyword evidence="6" id="KW-0106">Calcium</keyword>
<evidence type="ECO:0000256" key="5">
    <source>
        <dbReference type="PIRSR" id="PIRSR621190-1"/>
    </source>
</evidence>
<feature type="binding site" evidence="6">
    <location>
        <position position="56"/>
    </location>
    <ligand>
        <name>Zn(2+)</name>
        <dbReference type="ChEBI" id="CHEBI:29105"/>
        <label>1</label>
    </ligand>
</feature>
<feature type="binding site" evidence="6">
    <location>
        <position position="81"/>
    </location>
    <ligand>
        <name>Zn(2+)</name>
        <dbReference type="ChEBI" id="CHEBI:29105"/>
        <label>1</label>
    </ligand>
</feature>
<comment type="caution">
    <text evidence="8">The sequence shown here is derived from an EMBL/GenBank/DDBJ whole genome shotgun (WGS) entry which is preliminary data.</text>
</comment>
<feature type="binding site" evidence="6">
    <location>
        <position position="46"/>
    </location>
    <ligand>
        <name>Ca(2+)</name>
        <dbReference type="ChEBI" id="CHEBI:29108"/>
        <label>2</label>
    </ligand>
</feature>
<dbReference type="PANTHER" id="PTHR10201:SF311">
    <property type="entry name" value="PEPTIDASE METALLOPEPTIDASE DOMAIN-CONTAINING PROTEIN"/>
    <property type="match status" value="1"/>
</dbReference>
<dbReference type="GO" id="GO:0030574">
    <property type="term" value="P:collagen catabolic process"/>
    <property type="evidence" value="ECO:0007669"/>
    <property type="project" value="TreeGrafter"/>
</dbReference>
<evidence type="ECO:0000259" key="7">
    <source>
        <dbReference type="SMART" id="SM00235"/>
    </source>
</evidence>
<comment type="cofactor">
    <cofactor evidence="6">
        <name>Ca(2+)</name>
        <dbReference type="ChEBI" id="CHEBI:29108"/>
    </cofactor>
    <text evidence="6">Can bind about 5 Ca(2+) ions per subunit.</text>
</comment>
<reference evidence="8" key="1">
    <citation type="submission" date="2018-10" db="EMBL/GenBank/DDBJ databases">
        <title>Population genomic analysis revealed the cold adaptation of white poplar.</title>
        <authorList>
            <person name="Liu Y.-J."/>
        </authorList>
    </citation>
    <scope>NUCLEOTIDE SEQUENCE [LARGE SCALE GENOMIC DNA]</scope>
    <source>
        <strain evidence="8">PAL-ZL1</strain>
    </source>
</reference>
<proteinExistence type="predicted"/>
<feature type="domain" description="Peptidase metallopeptidase" evidence="7">
    <location>
        <begin position="4"/>
        <end position="151"/>
    </location>
</feature>
<evidence type="ECO:0000256" key="3">
    <source>
        <dbReference type="ARBA" id="ARBA00022801"/>
    </source>
</evidence>
<organism evidence="8">
    <name type="scientific">Populus alba</name>
    <name type="common">White poplar</name>
    <dbReference type="NCBI Taxonomy" id="43335"/>
    <lineage>
        <taxon>Eukaryota</taxon>
        <taxon>Viridiplantae</taxon>
        <taxon>Streptophyta</taxon>
        <taxon>Embryophyta</taxon>
        <taxon>Tracheophyta</taxon>
        <taxon>Spermatophyta</taxon>
        <taxon>Magnoliopsida</taxon>
        <taxon>eudicotyledons</taxon>
        <taxon>Gunneridae</taxon>
        <taxon>Pentapetalae</taxon>
        <taxon>rosids</taxon>
        <taxon>fabids</taxon>
        <taxon>Malpighiales</taxon>
        <taxon>Salicaceae</taxon>
        <taxon>Saliceae</taxon>
        <taxon>Populus</taxon>
    </lineage>
</organism>
<sequence>MVNCPLLAHAARSCPQCVVDVSQSFQKWAQVTDFTFEEVPNSADADIKIAFYQLDHGDDEPFDGPGGIFAHGFRPTIGILHFDADETWSSNPGRLELDLESVAVHEIGHLLGLGHSGDHQDAIMYPYFDYGKIKRSLQEDDIEGIRDLYGL</sequence>
<comment type="cofactor">
    <cofactor evidence="6">
        <name>Zn(2+)</name>
        <dbReference type="ChEBI" id="CHEBI:29105"/>
    </cofactor>
    <text evidence="6">Binds 2 Zn(2+) ions per subunit.</text>
</comment>
<feature type="binding site" evidence="6">
    <location>
        <position position="63"/>
    </location>
    <ligand>
        <name>Ca(2+)</name>
        <dbReference type="ChEBI" id="CHEBI:29108"/>
        <label>3</label>
    </ligand>
</feature>
<evidence type="ECO:0000256" key="6">
    <source>
        <dbReference type="PIRSR" id="PIRSR621190-2"/>
    </source>
</evidence>
<feature type="binding site" evidence="6">
    <location>
        <position position="71"/>
    </location>
    <ligand>
        <name>Zn(2+)</name>
        <dbReference type="ChEBI" id="CHEBI:29105"/>
        <label>1</label>
    </ligand>
</feature>
<dbReference type="EMBL" id="RCHU01000487">
    <property type="protein sequence ID" value="TKS03914.1"/>
    <property type="molecule type" value="Genomic_DNA"/>
</dbReference>
<feature type="binding site" evidence="6">
    <location>
        <position position="86"/>
    </location>
    <ligand>
        <name>Ca(2+)</name>
        <dbReference type="ChEBI" id="CHEBI:29108"/>
        <label>1</label>
    </ligand>
</feature>
<dbReference type="InterPro" id="IPR001818">
    <property type="entry name" value="Pept_M10_metallopeptidase"/>
</dbReference>
<protein>
    <submittedName>
        <fullName evidence="8">Metalloendoproteinase 1-like</fullName>
    </submittedName>
</protein>
<dbReference type="GO" id="GO:0004222">
    <property type="term" value="F:metalloendopeptidase activity"/>
    <property type="evidence" value="ECO:0007669"/>
    <property type="project" value="InterPro"/>
</dbReference>
<evidence type="ECO:0000256" key="1">
    <source>
        <dbReference type="ARBA" id="ARBA00022670"/>
    </source>
</evidence>
<dbReference type="InterPro" id="IPR021190">
    <property type="entry name" value="Pept_M10A"/>
</dbReference>
<keyword evidence="4 6" id="KW-0862">Zinc</keyword>